<feature type="region of interest" description="Disordered" evidence="11">
    <location>
        <begin position="1"/>
        <end position="37"/>
    </location>
</feature>
<evidence type="ECO:0000256" key="8">
    <source>
        <dbReference type="ARBA" id="ARBA00023098"/>
    </source>
</evidence>
<dbReference type="GeneID" id="111014008"/>
<gene>
    <name evidence="13" type="primary">LOC111014008</name>
</gene>
<evidence type="ECO:0000313" key="12">
    <source>
        <dbReference type="Proteomes" id="UP000504603"/>
    </source>
</evidence>
<dbReference type="OrthoDB" id="2192830at2759"/>
<keyword evidence="3 10" id="KW-0813">Transport</keyword>
<evidence type="ECO:0000256" key="1">
    <source>
        <dbReference type="ARBA" id="ARBA00004477"/>
    </source>
</evidence>
<evidence type="ECO:0000256" key="4">
    <source>
        <dbReference type="ARBA" id="ARBA00022692"/>
    </source>
</evidence>
<comment type="function">
    <text evidence="10">Mediator of sterol homeostasis involved in sterol uptake, trafficking and distribution into membranes.</text>
</comment>
<dbReference type="GO" id="GO:0032366">
    <property type="term" value="P:intracellular sterol transport"/>
    <property type="evidence" value="ECO:0007669"/>
    <property type="project" value="UniProtKB-UniRule"/>
</dbReference>
<evidence type="ECO:0000256" key="2">
    <source>
        <dbReference type="ARBA" id="ARBA00009187"/>
    </source>
</evidence>
<keyword evidence="10" id="KW-0746">Sphingolipid metabolism</keyword>
<sequence length="303" mass="33833">MSTKSHSSAGKGKEPSSASGRRLKNNNNSDVAELEDKKELIKTGEMVSQISHSCLSDPDPNFNDTKSENSPMGRETKVNRCVQCGFGTNQLFVQYSPGNIRLMKCGNCESIADEYIECEAMIVLIDLILHKPQAYRHLLYNVLNRDRLSCQDLMWKFALSFLLLDAYRCMLLRLSDIQGNSSLSFSSIAGICRKTLVDVSLGNVMFLCALLISSRVFLRSSAGFHWHKDLIFAIIISSYFKIFLVSMTVWEFPSTVIFIVDFFVLSSNAVAIKVITESAVSRCIGTCLCAHAAKFLATKLFEK</sequence>
<feature type="transmembrane region" description="Helical" evidence="10">
    <location>
        <begin position="195"/>
        <end position="218"/>
    </location>
</feature>
<evidence type="ECO:0000256" key="9">
    <source>
        <dbReference type="ARBA" id="ARBA00023136"/>
    </source>
</evidence>
<protein>
    <recommendedName>
        <fullName evidence="10">Protein ARV</fullName>
    </recommendedName>
</protein>
<proteinExistence type="inferred from homology"/>
<dbReference type="GO" id="GO:0005789">
    <property type="term" value="C:endoplasmic reticulum membrane"/>
    <property type="evidence" value="ECO:0007669"/>
    <property type="project" value="UniProtKB-SubCell"/>
</dbReference>
<evidence type="ECO:0000313" key="13">
    <source>
        <dbReference type="RefSeq" id="XP_022144295.1"/>
    </source>
</evidence>
<evidence type="ECO:0000256" key="5">
    <source>
        <dbReference type="ARBA" id="ARBA00022824"/>
    </source>
</evidence>
<keyword evidence="9 10" id="KW-0472">Membrane</keyword>
<evidence type="ECO:0000256" key="6">
    <source>
        <dbReference type="ARBA" id="ARBA00022989"/>
    </source>
</evidence>
<comment type="function">
    <text evidence="10">Regulates also the sphingolipid metabolism.</text>
</comment>
<dbReference type="PANTHER" id="PTHR14467:SF0">
    <property type="entry name" value="PROTEIN ARV1"/>
    <property type="match status" value="1"/>
</dbReference>
<organism evidence="12 13">
    <name type="scientific">Momordica charantia</name>
    <name type="common">Bitter gourd</name>
    <name type="synonym">Balsam pear</name>
    <dbReference type="NCBI Taxonomy" id="3673"/>
    <lineage>
        <taxon>Eukaryota</taxon>
        <taxon>Viridiplantae</taxon>
        <taxon>Streptophyta</taxon>
        <taxon>Embryophyta</taxon>
        <taxon>Tracheophyta</taxon>
        <taxon>Spermatophyta</taxon>
        <taxon>Magnoliopsida</taxon>
        <taxon>eudicotyledons</taxon>
        <taxon>Gunneridae</taxon>
        <taxon>Pentapetalae</taxon>
        <taxon>rosids</taxon>
        <taxon>fabids</taxon>
        <taxon>Cucurbitales</taxon>
        <taxon>Cucurbitaceae</taxon>
        <taxon>Momordiceae</taxon>
        <taxon>Momordica</taxon>
    </lineage>
</organism>
<name>A0A6J1CR90_MOMCH</name>
<evidence type="ECO:0000256" key="3">
    <source>
        <dbReference type="ARBA" id="ARBA00022448"/>
    </source>
</evidence>
<dbReference type="GO" id="GO:0032541">
    <property type="term" value="C:cortical endoplasmic reticulum"/>
    <property type="evidence" value="ECO:0007669"/>
    <property type="project" value="TreeGrafter"/>
</dbReference>
<keyword evidence="5 10" id="KW-0256">Endoplasmic reticulum</keyword>
<accession>A0A6J1CR90</accession>
<dbReference type="GO" id="GO:0005794">
    <property type="term" value="C:Golgi apparatus"/>
    <property type="evidence" value="ECO:0007669"/>
    <property type="project" value="TreeGrafter"/>
</dbReference>
<keyword evidence="8 10" id="KW-0443">Lipid metabolism</keyword>
<feature type="region of interest" description="Disordered" evidence="11">
    <location>
        <begin position="52"/>
        <end position="74"/>
    </location>
</feature>
<keyword evidence="12" id="KW-1185">Reference proteome</keyword>
<reference evidence="13" key="1">
    <citation type="submission" date="2025-08" db="UniProtKB">
        <authorList>
            <consortium name="RefSeq"/>
        </authorList>
    </citation>
    <scope>IDENTIFICATION</scope>
    <source>
        <strain evidence="13">OHB3-1</strain>
    </source>
</reference>
<comment type="subcellular location">
    <subcellularLocation>
        <location evidence="1 10">Endoplasmic reticulum membrane</location>
        <topology evidence="1 10">Multi-pass membrane protein</topology>
    </subcellularLocation>
</comment>
<keyword evidence="4 10" id="KW-0812">Transmembrane</keyword>
<keyword evidence="7 10" id="KW-0445">Lipid transport</keyword>
<dbReference type="PANTHER" id="PTHR14467">
    <property type="entry name" value="ARV1"/>
    <property type="match status" value="1"/>
</dbReference>
<comment type="similarity">
    <text evidence="2 10">Belongs to the ARV1 family.</text>
</comment>
<feature type="transmembrane region" description="Helical" evidence="10">
    <location>
        <begin position="230"/>
        <end position="250"/>
    </location>
</feature>
<evidence type="ECO:0000256" key="7">
    <source>
        <dbReference type="ARBA" id="ARBA00023055"/>
    </source>
</evidence>
<dbReference type="RefSeq" id="XP_022144295.1">
    <property type="nucleotide sequence ID" value="XM_022288603.1"/>
</dbReference>
<comment type="caution">
    <text evidence="10">Lacks conserved residue(s) required for the propagation of feature annotation.</text>
</comment>
<dbReference type="Pfam" id="PF04161">
    <property type="entry name" value="Arv1"/>
    <property type="match status" value="1"/>
</dbReference>
<dbReference type="GO" id="GO:0097036">
    <property type="term" value="P:regulation of plasma membrane sterol distribution"/>
    <property type="evidence" value="ECO:0007669"/>
    <property type="project" value="UniProtKB-UniRule"/>
</dbReference>
<evidence type="ECO:0000256" key="11">
    <source>
        <dbReference type="SAM" id="MobiDB-lite"/>
    </source>
</evidence>
<dbReference type="GO" id="GO:0006665">
    <property type="term" value="P:sphingolipid metabolic process"/>
    <property type="evidence" value="ECO:0007669"/>
    <property type="project" value="UniProtKB-UniRule"/>
</dbReference>
<keyword evidence="6 10" id="KW-1133">Transmembrane helix</keyword>
<dbReference type="KEGG" id="mcha:111014008"/>
<dbReference type="Proteomes" id="UP000504603">
    <property type="component" value="Unplaced"/>
</dbReference>
<dbReference type="GO" id="GO:0016125">
    <property type="term" value="P:sterol metabolic process"/>
    <property type="evidence" value="ECO:0007669"/>
    <property type="project" value="UniProtKB-UniRule"/>
</dbReference>
<evidence type="ECO:0000256" key="10">
    <source>
        <dbReference type="RuleBase" id="RU368065"/>
    </source>
</evidence>
<dbReference type="AlphaFoldDB" id="A0A6J1CR90"/>
<dbReference type="InterPro" id="IPR007290">
    <property type="entry name" value="Arv1"/>
</dbReference>